<organism evidence="2 3">
    <name type="scientific">Cetraspora pellucida</name>
    <dbReference type="NCBI Taxonomy" id="1433469"/>
    <lineage>
        <taxon>Eukaryota</taxon>
        <taxon>Fungi</taxon>
        <taxon>Fungi incertae sedis</taxon>
        <taxon>Mucoromycota</taxon>
        <taxon>Glomeromycotina</taxon>
        <taxon>Glomeromycetes</taxon>
        <taxon>Diversisporales</taxon>
        <taxon>Gigasporaceae</taxon>
        <taxon>Cetraspora</taxon>
    </lineage>
</organism>
<evidence type="ECO:0000313" key="3">
    <source>
        <dbReference type="Proteomes" id="UP000789759"/>
    </source>
</evidence>
<feature type="region of interest" description="Disordered" evidence="1">
    <location>
        <begin position="135"/>
        <end position="190"/>
    </location>
</feature>
<dbReference type="Proteomes" id="UP000789759">
    <property type="component" value="Unassembled WGS sequence"/>
</dbReference>
<accession>A0A9N9FFX9</accession>
<evidence type="ECO:0000256" key="1">
    <source>
        <dbReference type="SAM" id="MobiDB-lite"/>
    </source>
</evidence>
<dbReference type="OrthoDB" id="2375172at2759"/>
<gene>
    <name evidence="2" type="ORF">CPELLU_LOCUS3944</name>
</gene>
<feature type="compositionally biased region" description="Basic and acidic residues" evidence="1">
    <location>
        <begin position="177"/>
        <end position="186"/>
    </location>
</feature>
<reference evidence="2" key="1">
    <citation type="submission" date="2021-06" db="EMBL/GenBank/DDBJ databases">
        <authorList>
            <person name="Kallberg Y."/>
            <person name="Tangrot J."/>
            <person name="Rosling A."/>
        </authorList>
    </citation>
    <scope>NUCLEOTIDE SEQUENCE</scope>
    <source>
        <strain evidence="2">FL966</strain>
    </source>
</reference>
<evidence type="ECO:0000313" key="2">
    <source>
        <dbReference type="EMBL" id="CAG8533254.1"/>
    </source>
</evidence>
<comment type="caution">
    <text evidence="2">The sequence shown here is derived from an EMBL/GenBank/DDBJ whole genome shotgun (WGS) entry which is preliminary data.</text>
</comment>
<protein>
    <submittedName>
        <fullName evidence="2">9495_t:CDS:1</fullName>
    </submittedName>
</protein>
<keyword evidence="3" id="KW-1185">Reference proteome</keyword>
<name>A0A9N9FFX9_9GLOM</name>
<dbReference type="EMBL" id="CAJVQA010001992">
    <property type="protein sequence ID" value="CAG8533254.1"/>
    <property type="molecule type" value="Genomic_DNA"/>
</dbReference>
<feature type="compositionally biased region" description="Basic and acidic residues" evidence="1">
    <location>
        <begin position="150"/>
        <end position="170"/>
    </location>
</feature>
<sequence length="431" mass="48368">MAKTDTDDFVYNGIMFEEPRIDINDIDIARLGITPDFLKVDTTIFYGTSGMRDEVEQLYNLIVDKKADIDRILESKPVYAIGPNFYKGYSFPFITCWATSQLEPSILERLMAIFDYEVRVVSQVIEPVDGNGAAKPSIAGGSERNNNNGDDFHSGKSDDRSTSYGRKDDGYSGGSGSRDDNNDKDGSSNYDSKVITINSVAKVTAKGQDHTQDLSVAFKFHAKFDNIQEKYPKFAVNVDISLKIKFIPIANEPDNHLPLILQGILFPDEKVGYIEHLKTVEEQVCLRFGNVPTAEVQVKRSNSTKAISNEWNLQVAGTCVDGYSWSYKYNSDLPKLKFEPGLHKVEGKIASERIFTKPKLIKCPSVTHTLKLTFNDLKDFNEKFSKLTKLNSHQDVVESITFTVNDINPTNNTAKMNSDIISIENSIKKEF</sequence>
<dbReference type="AlphaFoldDB" id="A0A9N9FFX9"/>
<proteinExistence type="predicted"/>